<evidence type="ECO:0000256" key="1">
    <source>
        <dbReference type="SAM" id="MobiDB-lite"/>
    </source>
</evidence>
<name>A0A3P3XZU3_PLABS</name>
<gene>
    <name evidence="2" type="ORF">PLBR_LOCUS509</name>
</gene>
<geneLocation type="mitochondrion" evidence="2"/>
<dbReference type="Gene3D" id="2.60.120.200">
    <property type="match status" value="2"/>
</dbReference>
<keyword evidence="2" id="KW-0496">Mitochondrion</keyword>
<dbReference type="AlphaFoldDB" id="A0A3P3XZU3"/>
<feature type="region of interest" description="Disordered" evidence="1">
    <location>
        <begin position="333"/>
        <end position="393"/>
    </location>
</feature>
<feature type="region of interest" description="Disordered" evidence="1">
    <location>
        <begin position="461"/>
        <end position="503"/>
    </location>
</feature>
<protein>
    <submittedName>
        <fullName evidence="2">Uncharacterized protein</fullName>
    </submittedName>
</protein>
<organism evidence="2 3">
    <name type="scientific">Plasmodiophora brassicae</name>
    <name type="common">Clubroot disease agent</name>
    <dbReference type="NCBI Taxonomy" id="37360"/>
    <lineage>
        <taxon>Eukaryota</taxon>
        <taxon>Sar</taxon>
        <taxon>Rhizaria</taxon>
        <taxon>Endomyxa</taxon>
        <taxon>Phytomyxea</taxon>
        <taxon>Plasmodiophorida</taxon>
        <taxon>Plasmodiophoridae</taxon>
        <taxon>Plasmodiophora</taxon>
    </lineage>
</organism>
<dbReference type="InterPro" id="IPR013320">
    <property type="entry name" value="ConA-like_dom_sf"/>
</dbReference>
<proteinExistence type="predicted"/>
<dbReference type="Pfam" id="PF13385">
    <property type="entry name" value="Laminin_G_3"/>
    <property type="match status" value="1"/>
</dbReference>
<evidence type="ECO:0000313" key="3">
    <source>
        <dbReference type="Proteomes" id="UP000290189"/>
    </source>
</evidence>
<feature type="compositionally biased region" description="Polar residues" evidence="1">
    <location>
        <begin position="358"/>
        <end position="387"/>
    </location>
</feature>
<dbReference type="SUPFAM" id="SSF49899">
    <property type="entry name" value="Concanavalin A-like lectins/glucanases"/>
    <property type="match status" value="2"/>
</dbReference>
<dbReference type="Proteomes" id="UP000290189">
    <property type="component" value="Unassembled WGS sequence"/>
</dbReference>
<reference evidence="2 3" key="1">
    <citation type="submission" date="2018-03" db="EMBL/GenBank/DDBJ databases">
        <authorList>
            <person name="Fogelqvist J."/>
        </authorList>
    </citation>
    <scope>NUCLEOTIDE SEQUENCE [LARGE SCALE GENOMIC DNA]</scope>
</reference>
<feature type="compositionally biased region" description="Polar residues" evidence="1">
    <location>
        <begin position="340"/>
        <end position="351"/>
    </location>
</feature>
<accession>A0A3P3XZU3</accession>
<dbReference type="EMBL" id="OVEO01000001">
    <property type="protein sequence ID" value="SPQ93294.1"/>
    <property type="molecule type" value="Genomic_DNA"/>
</dbReference>
<sequence length="534" mass="57524">MPAVWVYADGRLSFAVSTSSNPNVWTYSQTSLSVGQWYFVAITVSQSQSTAEIRVKTVDLSVQTLACMYWTSGATLTTDSSSALYISERTSGTAYVLVRPAFVGQVRQLTFFTSVLTDIDIVTYLNLCNSMAFPPPSPGMQSQAHVLVDGPISAGAGRVVSLSSQPAGIPWLSTEYTYCFLIRIDSLPADWHSVWGWQRITAVSGEQYNAMPAVWVYSDGRLSFSVSTTTSSNWWTYSQTPVPLGAWTFIALTVSQSQSQASITVTSPNALTSSTAYIAGFSGTLVTDSSAALYVSERTSGTGYVTAPPPFVGQIRKLTYFDTVLSNAEIISGTDAGAHPTTNSSANTGTDSLADLGASSSPDHSTHFGTNTNRRSASSGTNSNTDSWTKRSTEPCCDWKAPRVIFGAGLAWLSVKRSPCRYRSNRIVSRCTVLQISQGRTREVVDQGGIVHQSCGISTNKPADGSCAPDRPTEGGRPAAARQQRWQWTGKPRDDDTGHLDASGNLEAVRHVHGRTTASEIRFGHDCARQQSTH</sequence>
<evidence type="ECO:0000313" key="2">
    <source>
        <dbReference type="EMBL" id="SPQ93294.1"/>
    </source>
</evidence>